<name>A0A5C5G757_9RHOB</name>
<dbReference type="NCBIfam" id="TIGR01726">
    <property type="entry name" value="HEQRo_perm_3TM"/>
    <property type="match status" value="1"/>
</dbReference>
<dbReference type="AlphaFoldDB" id="A0A5C5G757"/>
<dbReference type="CDD" id="cd06261">
    <property type="entry name" value="TM_PBP2"/>
    <property type="match status" value="1"/>
</dbReference>
<dbReference type="InterPro" id="IPR000515">
    <property type="entry name" value="MetI-like"/>
</dbReference>
<keyword evidence="6" id="KW-0029">Amino-acid transport</keyword>
<evidence type="ECO:0000313" key="11">
    <source>
        <dbReference type="EMBL" id="TNY30583.1"/>
    </source>
</evidence>
<evidence type="ECO:0000256" key="7">
    <source>
        <dbReference type="ARBA" id="ARBA00022989"/>
    </source>
</evidence>
<dbReference type="EMBL" id="VFFF01000004">
    <property type="protein sequence ID" value="TNY30583.1"/>
    <property type="molecule type" value="Genomic_DNA"/>
</dbReference>
<feature type="transmembrane region" description="Helical" evidence="9">
    <location>
        <begin position="179"/>
        <end position="203"/>
    </location>
</feature>
<sequence length="218" mass="23611">MDVLASQFPRFLGAIWLTIWMFLLITAIATALGLTLAVLTEGRRARLLSVYTWVFRGLPELVVLLFCYLALPYLGVDLGSIGSALLAFVLIGIAFHAEIFRASLRSIDPRLREASRALGMGRGLALRRVVLPQMARIAVTPWATFLAGNVKMLSLASAISVGEVMMVTRQSLAISQDPLTLILFAGVVYATIASAVMVGETLLSGWMRRRYGPPTGGS</sequence>
<gene>
    <name evidence="11" type="ORF">FHY64_18545</name>
</gene>
<evidence type="ECO:0000256" key="4">
    <source>
        <dbReference type="ARBA" id="ARBA00022475"/>
    </source>
</evidence>
<dbReference type="OrthoDB" id="9808674at2"/>
<reference evidence="11 12" key="1">
    <citation type="submission" date="2019-06" db="EMBL/GenBank/DDBJ databases">
        <title>Genome of new Rhodobacteraceae sp. SM1903.</title>
        <authorList>
            <person name="Ren X."/>
        </authorList>
    </citation>
    <scope>NUCLEOTIDE SEQUENCE [LARGE SCALE GENOMIC DNA]</scope>
    <source>
        <strain evidence="11 12">SM1903</strain>
    </source>
</reference>
<dbReference type="GO" id="GO:0022857">
    <property type="term" value="F:transmembrane transporter activity"/>
    <property type="evidence" value="ECO:0007669"/>
    <property type="project" value="InterPro"/>
</dbReference>
<dbReference type="GO" id="GO:0043190">
    <property type="term" value="C:ATP-binding cassette (ABC) transporter complex"/>
    <property type="evidence" value="ECO:0007669"/>
    <property type="project" value="InterPro"/>
</dbReference>
<organism evidence="11 12">
    <name type="scientific">Pelagovum pacificum</name>
    <dbReference type="NCBI Taxonomy" id="2588711"/>
    <lineage>
        <taxon>Bacteria</taxon>
        <taxon>Pseudomonadati</taxon>
        <taxon>Pseudomonadota</taxon>
        <taxon>Alphaproteobacteria</taxon>
        <taxon>Rhodobacterales</taxon>
        <taxon>Paracoccaceae</taxon>
        <taxon>Pelagovum</taxon>
    </lineage>
</organism>
<evidence type="ECO:0000256" key="8">
    <source>
        <dbReference type="ARBA" id="ARBA00023136"/>
    </source>
</evidence>
<comment type="subcellular location">
    <subcellularLocation>
        <location evidence="1">Cell inner membrane</location>
        <topology evidence="1">Multi-pass membrane protein</topology>
    </subcellularLocation>
    <subcellularLocation>
        <location evidence="9">Cell membrane</location>
        <topology evidence="9">Multi-pass membrane protein</topology>
    </subcellularLocation>
</comment>
<dbReference type="PROSITE" id="PS50928">
    <property type="entry name" value="ABC_TM1"/>
    <property type="match status" value="1"/>
</dbReference>
<feature type="transmembrane region" description="Helical" evidence="9">
    <location>
        <begin position="14"/>
        <end position="39"/>
    </location>
</feature>
<comment type="caution">
    <text evidence="11">The sequence shown here is derived from an EMBL/GenBank/DDBJ whole genome shotgun (WGS) entry which is preliminary data.</text>
</comment>
<dbReference type="InterPro" id="IPR035906">
    <property type="entry name" value="MetI-like_sf"/>
</dbReference>
<feature type="transmembrane region" description="Helical" evidence="9">
    <location>
        <begin position="51"/>
        <end position="74"/>
    </location>
</feature>
<keyword evidence="5 9" id="KW-0812">Transmembrane</keyword>
<dbReference type="InterPro" id="IPR043429">
    <property type="entry name" value="ArtM/GltK/GlnP/TcyL/YhdX-like"/>
</dbReference>
<dbReference type="Pfam" id="PF00528">
    <property type="entry name" value="BPD_transp_1"/>
    <property type="match status" value="1"/>
</dbReference>
<evidence type="ECO:0000259" key="10">
    <source>
        <dbReference type="PROSITE" id="PS50928"/>
    </source>
</evidence>
<feature type="transmembrane region" description="Helical" evidence="9">
    <location>
        <begin position="80"/>
        <end position="100"/>
    </location>
</feature>
<feature type="domain" description="ABC transmembrane type-1" evidence="10">
    <location>
        <begin position="15"/>
        <end position="200"/>
    </location>
</feature>
<evidence type="ECO:0000256" key="2">
    <source>
        <dbReference type="ARBA" id="ARBA00010072"/>
    </source>
</evidence>
<dbReference type="PANTHER" id="PTHR30614:SF0">
    <property type="entry name" value="L-CYSTINE TRANSPORT SYSTEM PERMEASE PROTEIN TCYL"/>
    <property type="match status" value="1"/>
</dbReference>
<dbReference type="Gene3D" id="1.10.3720.10">
    <property type="entry name" value="MetI-like"/>
    <property type="match status" value="1"/>
</dbReference>
<evidence type="ECO:0000256" key="9">
    <source>
        <dbReference type="RuleBase" id="RU363032"/>
    </source>
</evidence>
<proteinExistence type="inferred from homology"/>
<accession>A0A5C5G757</accession>
<comment type="similarity">
    <text evidence="2">Belongs to the binding-protein-dependent transport system permease family. HisMQ subfamily.</text>
</comment>
<evidence type="ECO:0000256" key="5">
    <source>
        <dbReference type="ARBA" id="ARBA00022692"/>
    </source>
</evidence>
<evidence type="ECO:0000256" key="1">
    <source>
        <dbReference type="ARBA" id="ARBA00004429"/>
    </source>
</evidence>
<dbReference type="GO" id="GO:0006865">
    <property type="term" value="P:amino acid transport"/>
    <property type="evidence" value="ECO:0007669"/>
    <property type="project" value="UniProtKB-KW"/>
</dbReference>
<evidence type="ECO:0000256" key="3">
    <source>
        <dbReference type="ARBA" id="ARBA00022448"/>
    </source>
</evidence>
<keyword evidence="8 9" id="KW-0472">Membrane</keyword>
<dbReference type="RefSeq" id="WP_140197378.1">
    <property type="nucleotide sequence ID" value="NZ_CP065915.1"/>
</dbReference>
<keyword evidence="12" id="KW-1185">Reference proteome</keyword>
<dbReference type="Proteomes" id="UP000314011">
    <property type="component" value="Unassembled WGS sequence"/>
</dbReference>
<protein>
    <submittedName>
        <fullName evidence="11">ABC transporter permease subunit</fullName>
    </submittedName>
</protein>
<dbReference type="InterPro" id="IPR010065">
    <property type="entry name" value="AA_ABC_transptr_permease_3TM"/>
</dbReference>
<evidence type="ECO:0000256" key="6">
    <source>
        <dbReference type="ARBA" id="ARBA00022970"/>
    </source>
</evidence>
<keyword evidence="4" id="KW-1003">Cell membrane</keyword>
<feature type="transmembrane region" description="Helical" evidence="9">
    <location>
        <begin position="137"/>
        <end position="159"/>
    </location>
</feature>
<keyword evidence="7 9" id="KW-1133">Transmembrane helix</keyword>
<dbReference type="SUPFAM" id="SSF161098">
    <property type="entry name" value="MetI-like"/>
    <property type="match status" value="1"/>
</dbReference>
<evidence type="ECO:0000313" key="12">
    <source>
        <dbReference type="Proteomes" id="UP000314011"/>
    </source>
</evidence>
<keyword evidence="3 9" id="KW-0813">Transport</keyword>
<dbReference type="PANTHER" id="PTHR30614">
    <property type="entry name" value="MEMBRANE COMPONENT OF AMINO ACID ABC TRANSPORTER"/>
    <property type="match status" value="1"/>
</dbReference>